<reference evidence="1" key="1">
    <citation type="submission" date="2021-02" db="EMBL/GenBank/DDBJ databases">
        <authorList>
            <person name="Nowell W R."/>
        </authorList>
    </citation>
    <scope>NUCLEOTIDE SEQUENCE</scope>
</reference>
<organism evidence="1 2">
    <name type="scientific">Rotaria magnacalcarata</name>
    <dbReference type="NCBI Taxonomy" id="392030"/>
    <lineage>
        <taxon>Eukaryota</taxon>
        <taxon>Metazoa</taxon>
        <taxon>Spiralia</taxon>
        <taxon>Gnathifera</taxon>
        <taxon>Rotifera</taxon>
        <taxon>Eurotatoria</taxon>
        <taxon>Bdelloidea</taxon>
        <taxon>Philodinida</taxon>
        <taxon>Philodinidae</taxon>
        <taxon>Rotaria</taxon>
    </lineage>
</organism>
<name>A0A816MWY6_9BILA</name>
<sequence>MCTPLETFCTPFGTLTVGNPAGLQRVAEGLLWKLEKENEAVAKPSILHSHKYNIMITYAHKNQELCLQTHNELVKHGFNVWLGRECLHGSTMIGIVNAIENSENVYRSVCRTHPKKVFILVEWVPEFVYLLRICCL</sequence>
<dbReference type="EMBL" id="CAJNRF010001848">
    <property type="protein sequence ID" value="CAF2028903.1"/>
    <property type="molecule type" value="Genomic_DNA"/>
</dbReference>
<dbReference type="AlphaFoldDB" id="A0A816MWY6"/>
<dbReference type="InterPro" id="IPR035897">
    <property type="entry name" value="Toll_tir_struct_dom_sf"/>
</dbReference>
<evidence type="ECO:0000313" key="1">
    <source>
        <dbReference type="EMBL" id="CAF2028903.1"/>
    </source>
</evidence>
<protein>
    <recommendedName>
        <fullName evidence="3">TIR domain-containing protein</fullName>
    </recommendedName>
</protein>
<gene>
    <name evidence="1" type="ORF">WKI299_LOCUS6355</name>
</gene>
<dbReference type="Proteomes" id="UP000663856">
    <property type="component" value="Unassembled WGS sequence"/>
</dbReference>
<comment type="caution">
    <text evidence="1">The sequence shown here is derived from an EMBL/GenBank/DDBJ whole genome shotgun (WGS) entry which is preliminary data.</text>
</comment>
<accession>A0A816MWY6</accession>
<proteinExistence type="predicted"/>
<evidence type="ECO:0000313" key="2">
    <source>
        <dbReference type="Proteomes" id="UP000663856"/>
    </source>
</evidence>
<dbReference type="Gene3D" id="3.40.50.10140">
    <property type="entry name" value="Toll/interleukin-1 receptor homology (TIR) domain"/>
    <property type="match status" value="1"/>
</dbReference>
<evidence type="ECO:0008006" key="3">
    <source>
        <dbReference type="Google" id="ProtNLM"/>
    </source>
</evidence>